<name>A0A1J7J537_9PEZI</name>
<dbReference type="Pfam" id="PF05180">
    <property type="entry name" value="zf-DNL"/>
    <property type="match status" value="1"/>
</dbReference>
<keyword evidence="8" id="KW-1185">Reference proteome</keyword>
<feature type="compositionally biased region" description="Pro residues" evidence="5">
    <location>
        <begin position="59"/>
        <end position="73"/>
    </location>
</feature>
<dbReference type="Proteomes" id="UP000182658">
    <property type="component" value="Unassembled WGS sequence"/>
</dbReference>
<protein>
    <submittedName>
        <fullName evidence="7">Zf-DNL-domain-containing protein</fullName>
    </submittedName>
</protein>
<accession>A0A1J7J537</accession>
<feature type="compositionally biased region" description="Basic and acidic residues" evidence="5">
    <location>
        <begin position="187"/>
        <end position="203"/>
    </location>
</feature>
<evidence type="ECO:0000256" key="3">
    <source>
        <dbReference type="ARBA" id="ARBA00022833"/>
    </source>
</evidence>
<evidence type="ECO:0000256" key="5">
    <source>
        <dbReference type="SAM" id="MobiDB-lite"/>
    </source>
</evidence>
<feature type="compositionally biased region" description="Polar residues" evidence="5">
    <location>
        <begin position="75"/>
        <end position="88"/>
    </location>
</feature>
<dbReference type="PANTHER" id="PTHR20922">
    <property type="entry name" value="DNL-TYPE ZINC FINGER PROTEIN"/>
    <property type="match status" value="1"/>
</dbReference>
<dbReference type="EMBL" id="KV875093">
    <property type="protein sequence ID" value="OIW34573.1"/>
    <property type="molecule type" value="Genomic_DNA"/>
</dbReference>
<reference evidence="7 8" key="1">
    <citation type="submission" date="2016-10" db="EMBL/GenBank/DDBJ databases">
        <title>Draft genome sequence of Coniochaeta ligniaria NRRL30616, a lignocellulolytic fungus for bioabatement of inhibitors in plant biomass hydrolysates.</title>
        <authorList>
            <consortium name="DOE Joint Genome Institute"/>
            <person name="Jimenez D.J."/>
            <person name="Hector R.E."/>
            <person name="Riley R."/>
            <person name="Sun H."/>
            <person name="Grigoriev I.V."/>
            <person name="Van Elsas J.D."/>
            <person name="Nichols N.N."/>
        </authorList>
    </citation>
    <scope>NUCLEOTIDE SEQUENCE [LARGE SCALE GENOMIC DNA]</scope>
    <source>
        <strain evidence="7 8">NRRL 30616</strain>
    </source>
</reference>
<evidence type="ECO:0000256" key="2">
    <source>
        <dbReference type="ARBA" id="ARBA00022771"/>
    </source>
</evidence>
<dbReference type="STRING" id="1408157.A0A1J7J537"/>
<organism evidence="7 8">
    <name type="scientific">Coniochaeta ligniaria NRRL 30616</name>
    <dbReference type="NCBI Taxonomy" id="1408157"/>
    <lineage>
        <taxon>Eukaryota</taxon>
        <taxon>Fungi</taxon>
        <taxon>Dikarya</taxon>
        <taxon>Ascomycota</taxon>
        <taxon>Pezizomycotina</taxon>
        <taxon>Sordariomycetes</taxon>
        <taxon>Sordariomycetidae</taxon>
        <taxon>Coniochaetales</taxon>
        <taxon>Coniochaetaceae</taxon>
        <taxon>Coniochaeta</taxon>
    </lineage>
</organism>
<feature type="domain" description="DNL-type" evidence="6">
    <location>
        <begin position="96"/>
        <end position="191"/>
    </location>
</feature>
<evidence type="ECO:0000259" key="6">
    <source>
        <dbReference type="PROSITE" id="PS51501"/>
    </source>
</evidence>
<gene>
    <name evidence="7" type="ORF">CONLIGDRAFT_626602</name>
</gene>
<keyword evidence="2 4" id="KW-0863">Zinc-finger</keyword>
<dbReference type="GO" id="GO:0005739">
    <property type="term" value="C:mitochondrion"/>
    <property type="evidence" value="ECO:0007669"/>
    <property type="project" value="TreeGrafter"/>
</dbReference>
<keyword evidence="3" id="KW-0862">Zinc</keyword>
<evidence type="ECO:0000313" key="8">
    <source>
        <dbReference type="Proteomes" id="UP000182658"/>
    </source>
</evidence>
<feature type="region of interest" description="Disordered" evidence="5">
    <location>
        <begin position="56"/>
        <end position="102"/>
    </location>
</feature>
<dbReference type="GO" id="GO:0051087">
    <property type="term" value="F:protein-folding chaperone binding"/>
    <property type="evidence" value="ECO:0007669"/>
    <property type="project" value="TreeGrafter"/>
</dbReference>
<dbReference type="GO" id="GO:0050821">
    <property type="term" value="P:protein stabilization"/>
    <property type="evidence" value="ECO:0007669"/>
    <property type="project" value="TreeGrafter"/>
</dbReference>
<dbReference type="OrthoDB" id="512667at2759"/>
<dbReference type="InParanoid" id="A0A1J7J537"/>
<sequence>MASRRVVALANDCLRIHTALRPRQLCRPQLISRPNLPSSTPPQSQTPFLTSIRQKHTIPRPPRNPTTPPPPDNPSSGLPSKDPNQTEPAATETARSPPPQYELTFTCVPCDTRSKHKVSKQGYHHGSVLIACPNCKNRHVISDHLKIFGDRRITVEDLMRERGQLVKRGTLGEDGDVEFWDDGTSTPREKEEARPEETGDGWRAEAPGSSFKNKAGGDASA</sequence>
<evidence type="ECO:0000256" key="1">
    <source>
        <dbReference type="ARBA" id="ARBA00022723"/>
    </source>
</evidence>
<dbReference type="AlphaFoldDB" id="A0A1J7J537"/>
<feature type="region of interest" description="Disordered" evidence="5">
    <location>
        <begin position="176"/>
        <end position="221"/>
    </location>
</feature>
<dbReference type="GO" id="GO:0030150">
    <property type="term" value="P:protein import into mitochondrial matrix"/>
    <property type="evidence" value="ECO:0007669"/>
    <property type="project" value="TreeGrafter"/>
</dbReference>
<proteinExistence type="predicted"/>
<dbReference type="InterPro" id="IPR024158">
    <property type="entry name" value="Mt_import_TIM15"/>
</dbReference>
<keyword evidence="1" id="KW-0479">Metal-binding</keyword>
<dbReference type="GO" id="GO:0008270">
    <property type="term" value="F:zinc ion binding"/>
    <property type="evidence" value="ECO:0007669"/>
    <property type="project" value="UniProtKB-KW"/>
</dbReference>
<dbReference type="PROSITE" id="PS51501">
    <property type="entry name" value="ZF_DNL"/>
    <property type="match status" value="1"/>
</dbReference>
<dbReference type="InterPro" id="IPR007853">
    <property type="entry name" value="Znf_DNL-typ"/>
</dbReference>
<evidence type="ECO:0000313" key="7">
    <source>
        <dbReference type="EMBL" id="OIW34573.1"/>
    </source>
</evidence>
<evidence type="ECO:0000256" key="4">
    <source>
        <dbReference type="PROSITE-ProRule" id="PRU00834"/>
    </source>
</evidence>
<dbReference type="GO" id="GO:0006457">
    <property type="term" value="P:protein folding"/>
    <property type="evidence" value="ECO:0007669"/>
    <property type="project" value="TreeGrafter"/>
</dbReference>
<dbReference type="PANTHER" id="PTHR20922:SF13">
    <property type="entry name" value="DNL-TYPE ZINC FINGER PROTEIN"/>
    <property type="match status" value="1"/>
</dbReference>